<evidence type="ECO:0000256" key="4">
    <source>
        <dbReference type="ARBA" id="ARBA00022833"/>
    </source>
</evidence>
<dbReference type="PANTHER" id="PTHR14677">
    <property type="entry name" value="ARSENITE INDUCUBLE RNA ASSOCIATED PROTEIN AIP-1-RELATED"/>
    <property type="match status" value="1"/>
</dbReference>
<feature type="domain" description="AN1-type" evidence="7">
    <location>
        <begin position="103"/>
        <end position="151"/>
    </location>
</feature>
<keyword evidence="1" id="KW-0479">Metal-binding</keyword>
<keyword evidence="3 5" id="KW-0863">Zinc-finger</keyword>
<evidence type="ECO:0000259" key="7">
    <source>
        <dbReference type="PROSITE" id="PS51039"/>
    </source>
</evidence>
<evidence type="ECO:0000256" key="5">
    <source>
        <dbReference type="PROSITE-ProRule" id="PRU00449"/>
    </source>
</evidence>
<comment type="caution">
    <text evidence="8">The sequence shown here is derived from an EMBL/GenBank/DDBJ whole genome shotgun (WGS) entry which is preliminary data.</text>
</comment>
<name>A0A9W8IDF9_9FUNG</name>
<evidence type="ECO:0000313" key="8">
    <source>
        <dbReference type="EMBL" id="KAJ2860257.1"/>
    </source>
</evidence>
<proteinExistence type="predicted"/>
<dbReference type="Pfam" id="PF25403">
    <property type="entry name" value="zf-C2H2_ZFAND2"/>
    <property type="match status" value="1"/>
</dbReference>
<feature type="region of interest" description="Disordered" evidence="6">
    <location>
        <begin position="189"/>
        <end position="213"/>
    </location>
</feature>
<accession>A0A9W8IDF9</accession>
<dbReference type="Pfam" id="PF01428">
    <property type="entry name" value="zf-AN1"/>
    <property type="match status" value="2"/>
</dbReference>
<dbReference type="SUPFAM" id="SSF118310">
    <property type="entry name" value="AN1-like Zinc finger"/>
    <property type="match status" value="2"/>
</dbReference>
<dbReference type="PANTHER" id="PTHR14677:SF20">
    <property type="entry name" value="ZINC FINGER AN1-TYPE CONTAINING 2A-RELATED"/>
    <property type="match status" value="1"/>
</dbReference>
<reference evidence="8" key="1">
    <citation type="submission" date="2022-07" db="EMBL/GenBank/DDBJ databases">
        <title>Phylogenomic reconstructions and comparative analyses of Kickxellomycotina fungi.</title>
        <authorList>
            <person name="Reynolds N.K."/>
            <person name="Stajich J.E."/>
            <person name="Barry K."/>
            <person name="Grigoriev I.V."/>
            <person name="Crous P."/>
            <person name="Smith M.E."/>
        </authorList>
    </citation>
    <scope>NUCLEOTIDE SEQUENCE</scope>
    <source>
        <strain evidence="8">RSA 476</strain>
    </source>
</reference>
<organism evidence="8 9">
    <name type="scientific">Coemansia aciculifera</name>
    <dbReference type="NCBI Taxonomy" id="417176"/>
    <lineage>
        <taxon>Eukaryota</taxon>
        <taxon>Fungi</taxon>
        <taxon>Fungi incertae sedis</taxon>
        <taxon>Zoopagomycota</taxon>
        <taxon>Kickxellomycotina</taxon>
        <taxon>Kickxellomycetes</taxon>
        <taxon>Kickxellales</taxon>
        <taxon>Kickxellaceae</taxon>
        <taxon>Coemansia</taxon>
    </lineage>
</organism>
<keyword evidence="4" id="KW-0862">Zinc</keyword>
<dbReference type="InterPro" id="IPR035896">
    <property type="entry name" value="AN1-like_Znf"/>
</dbReference>
<evidence type="ECO:0000256" key="2">
    <source>
        <dbReference type="ARBA" id="ARBA00022737"/>
    </source>
</evidence>
<evidence type="ECO:0000256" key="3">
    <source>
        <dbReference type="ARBA" id="ARBA00022771"/>
    </source>
</evidence>
<feature type="domain" description="AN1-type" evidence="7">
    <location>
        <begin position="4"/>
        <end position="52"/>
    </location>
</feature>
<gene>
    <name evidence="8" type="ORF">GGH94_005627</name>
</gene>
<dbReference type="Gene3D" id="4.10.1110.10">
    <property type="entry name" value="AN1-like Zinc finger"/>
    <property type="match status" value="2"/>
</dbReference>
<protein>
    <recommendedName>
        <fullName evidence="7">AN1-type domain-containing protein</fullName>
    </recommendedName>
</protein>
<evidence type="ECO:0000256" key="1">
    <source>
        <dbReference type="ARBA" id="ARBA00022723"/>
    </source>
</evidence>
<sequence length="213" mass="22891">MEFPDIGRQCTHGQCSQLDFLPFTCSYCKSAFCESHWKVEQHNCPKKHLVVDRRVPDCPLCGEVISTNVGENPNTAVDRHIAAVCVNNPAATRPAKPAAKPSNANNNGCALKRCKDKTIVFAECPYCHLKFCMKHRFEGDHECTKRAASAPPASTGFASMINADVLSSKVRPLFGYSASPSAAPATANAAAAARNRKPARPASKTKDSGCVIA</sequence>
<dbReference type="AlphaFoldDB" id="A0A9W8IDF9"/>
<dbReference type="GO" id="GO:0008270">
    <property type="term" value="F:zinc ion binding"/>
    <property type="evidence" value="ECO:0007669"/>
    <property type="project" value="UniProtKB-KW"/>
</dbReference>
<dbReference type="GO" id="GO:0005737">
    <property type="term" value="C:cytoplasm"/>
    <property type="evidence" value="ECO:0007669"/>
    <property type="project" value="TreeGrafter"/>
</dbReference>
<dbReference type="PROSITE" id="PS51039">
    <property type="entry name" value="ZF_AN1"/>
    <property type="match status" value="2"/>
</dbReference>
<dbReference type="Proteomes" id="UP001140074">
    <property type="component" value="Unassembled WGS sequence"/>
</dbReference>
<dbReference type="InterPro" id="IPR000058">
    <property type="entry name" value="Znf_AN1"/>
</dbReference>
<keyword evidence="9" id="KW-1185">Reference proteome</keyword>
<dbReference type="InterPro" id="IPR057357">
    <property type="entry name" value="Znf-C2H2_ZFAND2A/B"/>
</dbReference>
<dbReference type="EMBL" id="JANBUY010000312">
    <property type="protein sequence ID" value="KAJ2860257.1"/>
    <property type="molecule type" value="Genomic_DNA"/>
</dbReference>
<keyword evidence="2" id="KW-0677">Repeat</keyword>
<dbReference type="SMART" id="SM00154">
    <property type="entry name" value="ZnF_AN1"/>
    <property type="match status" value="2"/>
</dbReference>
<evidence type="ECO:0000313" key="9">
    <source>
        <dbReference type="Proteomes" id="UP001140074"/>
    </source>
</evidence>
<evidence type="ECO:0000256" key="6">
    <source>
        <dbReference type="SAM" id="MobiDB-lite"/>
    </source>
</evidence>